<gene>
    <name evidence="1" type="ORF">FHX73_112575</name>
</gene>
<dbReference type="OrthoDB" id="8722217at2"/>
<dbReference type="InterPro" id="IPR032710">
    <property type="entry name" value="NTF2-like_dom_sf"/>
</dbReference>
<reference evidence="1 2" key="1">
    <citation type="submission" date="2019-06" db="EMBL/GenBank/DDBJ databases">
        <title>Sequencing the genomes of 1000 actinobacteria strains.</title>
        <authorList>
            <person name="Klenk H.-P."/>
        </authorList>
    </citation>
    <scope>NUCLEOTIDE SEQUENCE [LARGE SCALE GENOMIC DNA]</scope>
    <source>
        <strain evidence="1 2">DSM 44826</strain>
    </source>
</reference>
<dbReference type="AlphaFoldDB" id="A0A561UHC4"/>
<dbReference type="Proteomes" id="UP000317940">
    <property type="component" value="Unassembled WGS sequence"/>
</dbReference>
<dbReference type="SUPFAM" id="SSF54427">
    <property type="entry name" value="NTF2-like"/>
    <property type="match status" value="1"/>
</dbReference>
<protein>
    <recommendedName>
        <fullName evidence="3">SnoaL-like protein</fullName>
    </recommendedName>
</protein>
<dbReference type="RefSeq" id="WP_145905132.1">
    <property type="nucleotide sequence ID" value="NZ_BAAAMZ010000012.1"/>
</dbReference>
<evidence type="ECO:0008006" key="3">
    <source>
        <dbReference type="Google" id="ProtNLM"/>
    </source>
</evidence>
<sequence length="126" mass="13817">MNTTTLTDLVTRYLAVWAEPDAARRAAAVAELWAPDAVQLTEEAEFAGHSALTGRVAEAQHAFCAERGWAVTAADDARAHHDCAAFTIQLEQAGERLWAARVFLLLAEDGRIRRDHHLTVQDLQVG</sequence>
<evidence type="ECO:0000313" key="1">
    <source>
        <dbReference type="EMBL" id="TWF98753.1"/>
    </source>
</evidence>
<evidence type="ECO:0000313" key="2">
    <source>
        <dbReference type="Proteomes" id="UP000317940"/>
    </source>
</evidence>
<dbReference type="Gene3D" id="3.10.450.50">
    <property type="match status" value="1"/>
</dbReference>
<keyword evidence="2" id="KW-1185">Reference proteome</keyword>
<accession>A0A561UHC4</accession>
<proteinExistence type="predicted"/>
<organism evidence="1 2">
    <name type="scientific">Kitasatospora viridis</name>
    <dbReference type="NCBI Taxonomy" id="281105"/>
    <lineage>
        <taxon>Bacteria</taxon>
        <taxon>Bacillati</taxon>
        <taxon>Actinomycetota</taxon>
        <taxon>Actinomycetes</taxon>
        <taxon>Kitasatosporales</taxon>
        <taxon>Streptomycetaceae</taxon>
        <taxon>Kitasatospora</taxon>
    </lineage>
</organism>
<name>A0A561UHC4_9ACTN</name>
<comment type="caution">
    <text evidence="1">The sequence shown here is derived from an EMBL/GenBank/DDBJ whole genome shotgun (WGS) entry which is preliminary data.</text>
</comment>
<dbReference type="EMBL" id="VIWT01000001">
    <property type="protein sequence ID" value="TWF98753.1"/>
    <property type="molecule type" value="Genomic_DNA"/>
</dbReference>